<evidence type="ECO:0000313" key="5">
    <source>
        <dbReference type="EMBL" id="SFC38103.1"/>
    </source>
</evidence>
<proteinExistence type="predicted"/>
<dbReference type="Proteomes" id="UP000199263">
    <property type="component" value="Unassembled WGS sequence"/>
</dbReference>
<evidence type="ECO:0000259" key="4">
    <source>
        <dbReference type="PROSITE" id="PS51118"/>
    </source>
</evidence>
<dbReference type="OrthoDB" id="9791143at2"/>
<dbReference type="STRING" id="119641.SAMN05421842_10330"/>
<reference evidence="5 6" key="1">
    <citation type="submission" date="2016-10" db="EMBL/GenBank/DDBJ databases">
        <authorList>
            <person name="de Groot N.N."/>
        </authorList>
    </citation>
    <scope>NUCLEOTIDE SEQUENCE [LARGE SCALE GENOMIC DNA]</scope>
    <source>
        <strain evidence="5 6">DSM 12992</strain>
    </source>
</reference>
<organism evidence="5 6">
    <name type="scientific">Clostridium uliginosum</name>
    <dbReference type="NCBI Taxonomy" id="119641"/>
    <lineage>
        <taxon>Bacteria</taxon>
        <taxon>Bacillati</taxon>
        <taxon>Bacillota</taxon>
        <taxon>Clostridia</taxon>
        <taxon>Eubacteriales</taxon>
        <taxon>Clostridiaceae</taxon>
        <taxon>Clostridium</taxon>
    </lineage>
</organism>
<dbReference type="EMBL" id="FOMG01000003">
    <property type="protein sequence ID" value="SFC38103.1"/>
    <property type="molecule type" value="Genomic_DNA"/>
</dbReference>
<dbReference type="PROSITE" id="PS51118">
    <property type="entry name" value="HTH_HXLR"/>
    <property type="match status" value="1"/>
</dbReference>
<dbReference type="InterPro" id="IPR002577">
    <property type="entry name" value="HTH_HxlR"/>
</dbReference>
<feature type="domain" description="HTH hxlR-type" evidence="4">
    <location>
        <begin position="17"/>
        <end position="116"/>
    </location>
</feature>
<keyword evidence="6" id="KW-1185">Reference proteome</keyword>
<dbReference type="SUPFAM" id="SSF46785">
    <property type="entry name" value="Winged helix' DNA-binding domain"/>
    <property type="match status" value="1"/>
</dbReference>
<evidence type="ECO:0000313" key="6">
    <source>
        <dbReference type="Proteomes" id="UP000199263"/>
    </source>
</evidence>
<keyword evidence="3" id="KW-0804">Transcription</keyword>
<protein>
    <submittedName>
        <fullName evidence="5">DNA-binding transcriptional regulator, HxlR family</fullName>
    </submittedName>
</protein>
<name>A0A1I1IWM6_9CLOT</name>
<dbReference type="Gene3D" id="1.10.10.10">
    <property type="entry name" value="Winged helix-like DNA-binding domain superfamily/Winged helix DNA-binding domain"/>
    <property type="match status" value="1"/>
</dbReference>
<dbReference type="RefSeq" id="WP_090088647.1">
    <property type="nucleotide sequence ID" value="NZ_FOMG01000003.1"/>
</dbReference>
<keyword evidence="1" id="KW-0805">Transcription regulation</keyword>
<gene>
    <name evidence="5" type="ORF">SAMN05421842_10330</name>
</gene>
<accession>A0A1I1IWM6</accession>
<dbReference type="PANTHER" id="PTHR33204:SF29">
    <property type="entry name" value="TRANSCRIPTIONAL REGULATOR"/>
    <property type="match status" value="1"/>
</dbReference>
<dbReference type="GO" id="GO:0003677">
    <property type="term" value="F:DNA binding"/>
    <property type="evidence" value="ECO:0007669"/>
    <property type="project" value="UniProtKB-KW"/>
</dbReference>
<keyword evidence="2 5" id="KW-0238">DNA-binding</keyword>
<dbReference type="InterPro" id="IPR036388">
    <property type="entry name" value="WH-like_DNA-bd_sf"/>
</dbReference>
<dbReference type="InterPro" id="IPR036390">
    <property type="entry name" value="WH_DNA-bd_sf"/>
</dbReference>
<evidence type="ECO:0000256" key="1">
    <source>
        <dbReference type="ARBA" id="ARBA00023015"/>
    </source>
</evidence>
<sequence>MSSSCNTLEFKNKKYTCTFEITMDLIGGKWKPIIIWHLGTKGIQRFNELKKLIPQITQKMLTQQLRELEADNLVIRKVYPQVPPKVEYSLTDVGVSLMPILSMMCKWGDDYYQVKLNSDGVSSSSES</sequence>
<dbReference type="AlphaFoldDB" id="A0A1I1IWM6"/>
<evidence type="ECO:0000256" key="2">
    <source>
        <dbReference type="ARBA" id="ARBA00023125"/>
    </source>
</evidence>
<dbReference type="PANTHER" id="PTHR33204">
    <property type="entry name" value="TRANSCRIPTIONAL REGULATOR, MARR FAMILY"/>
    <property type="match status" value="1"/>
</dbReference>
<evidence type="ECO:0000256" key="3">
    <source>
        <dbReference type="ARBA" id="ARBA00023163"/>
    </source>
</evidence>
<dbReference type="Pfam" id="PF01638">
    <property type="entry name" value="HxlR"/>
    <property type="match status" value="1"/>
</dbReference>